<evidence type="ECO:0008006" key="3">
    <source>
        <dbReference type="Google" id="ProtNLM"/>
    </source>
</evidence>
<name>A0ABW2R196_9NEIS</name>
<dbReference type="EMBL" id="JBHTBQ010000035">
    <property type="protein sequence ID" value="MFC7421538.1"/>
    <property type="molecule type" value="Genomic_DNA"/>
</dbReference>
<evidence type="ECO:0000313" key="1">
    <source>
        <dbReference type="EMBL" id="MFC7421538.1"/>
    </source>
</evidence>
<evidence type="ECO:0000313" key="2">
    <source>
        <dbReference type="Proteomes" id="UP001596473"/>
    </source>
</evidence>
<protein>
    <recommendedName>
        <fullName evidence="3">Rho termination factor N-terminal domain-containing protein</fullName>
    </recommendedName>
</protein>
<dbReference type="RefSeq" id="WP_380189085.1">
    <property type="nucleotide sequence ID" value="NZ_JBHTBQ010000035.1"/>
</dbReference>
<sequence length="146" mass="15835">MASSKAKEITEEVVVEEKKPAVRNTAASRRRAAKPAPILELSVQAVAELPEVIVADEVIQVVGKKAKVAKPKKPKLVRDSFTIPELEYIQLAALKQRCLDAGLAVKKSELLRAGLQALVAMPSDALIKQFDSLEKLKTGRPSARAE</sequence>
<reference evidence="2" key="1">
    <citation type="journal article" date="2019" name="Int. J. Syst. Evol. Microbiol.">
        <title>The Global Catalogue of Microorganisms (GCM) 10K type strain sequencing project: providing services to taxonomists for standard genome sequencing and annotation.</title>
        <authorList>
            <consortium name="The Broad Institute Genomics Platform"/>
            <consortium name="The Broad Institute Genome Sequencing Center for Infectious Disease"/>
            <person name="Wu L."/>
            <person name="Ma J."/>
        </authorList>
    </citation>
    <scope>NUCLEOTIDE SEQUENCE [LARGE SCALE GENOMIC DNA]</scope>
    <source>
        <strain evidence="2">CCUG 62945</strain>
    </source>
</reference>
<accession>A0ABW2R196</accession>
<organism evidence="1 2">
    <name type="scientific">Iodobacter arcticus</name>
    <dbReference type="NCBI Taxonomy" id="590593"/>
    <lineage>
        <taxon>Bacteria</taxon>
        <taxon>Pseudomonadati</taxon>
        <taxon>Pseudomonadota</taxon>
        <taxon>Betaproteobacteria</taxon>
        <taxon>Neisseriales</taxon>
        <taxon>Chitinibacteraceae</taxon>
        <taxon>Iodobacter</taxon>
    </lineage>
</organism>
<dbReference type="Proteomes" id="UP001596473">
    <property type="component" value="Unassembled WGS sequence"/>
</dbReference>
<comment type="caution">
    <text evidence="1">The sequence shown here is derived from an EMBL/GenBank/DDBJ whole genome shotgun (WGS) entry which is preliminary data.</text>
</comment>
<proteinExistence type="predicted"/>
<keyword evidence="2" id="KW-1185">Reference proteome</keyword>
<gene>
    <name evidence="1" type="ORF">ACFQNF_16875</name>
</gene>